<organism evidence="1 2">
    <name type="scientific">Lunatimonas lonarensis</name>
    <dbReference type="NCBI Taxonomy" id="1232681"/>
    <lineage>
        <taxon>Bacteria</taxon>
        <taxon>Pseudomonadati</taxon>
        <taxon>Bacteroidota</taxon>
        <taxon>Cytophagia</taxon>
        <taxon>Cytophagales</taxon>
        <taxon>Cyclobacteriaceae</taxon>
    </lineage>
</organism>
<dbReference type="Pfam" id="PF13578">
    <property type="entry name" value="Methyltransf_24"/>
    <property type="match status" value="1"/>
</dbReference>
<evidence type="ECO:0000313" key="2">
    <source>
        <dbReference type="Proteomes" id="UP000013909"/>
    </source>
</evidence>
<dbReference type="InterPro" id="IPR029063">
    <property type="entry name" value="SAM-dependent_MTases_sf"/>
</dbReference>
<dbReference type="SUPFAM" id="SSF53335">
    <property type="entry name" value="S-adenosyl-L-methionine-dependent methyltransferases"/>
    <property type="match status" value="1"/>
</dbReference>
<dbReference type="STRING" id="1232681.ADIS_0192"/>
<proteinExistence type="predicted"/>
<name>R7ZYY7_9BACT</name>
<sequence length="306" mass="35538">MFSSVIRKYLKNILKKAFQRKSSWLRSMKNLIQEIEPDKTIFLEYPVSLTPRYTTQRYHKGIAGILEKNHNNYQSLLHEFLGFSAQLLSIAIDKLKRKELKDPIWINGYLPGLDTVGLYCMVVINKPRIYLEVGSGNSTKVARKAILDNNLESKIWSIDPAPRAEINDICDHIIRKPLEHVDLNIFKELSAGDILFIDNSHRVFMNSDVTAFFLDILPIIEKRVIIQIHDVLLPFDYPEEWAQRFYSEQYMLAMLLLFASNNVEIILPNYYVSQTTGLADILDPFWNNPKLAGVERHGGSFWFKMK</sequence>
<protein>
    <recommendedName>
        <fullName evidence="3">Class I SAM-dependent methyltransferase</fullName>
    </recommendedName>
</protein>
<dbReference type="AlphaFoldDB" id="R7ZYY7"/>
<dbReference type="Gene3D" id="3.40.50.150">
    <property type="entry name" value="Vaccinia Virus protein VP39"/>
    <property type="match status" value="1"/>
</dbReference>
<accession>R7ZYY7</accession>
<keyword evidence="2" id="KW-1185">Reference proteome</keyword>
<dbReference type="Proteomes" id="UP000013909">
    <property type="component" value="Unassembled WGS sequence"/>
</dbReference>
<gene>
    <name evidence="1" type="ORF">ADIS_0192</name>
</gene>
<evidence type="ECO:0008006" key="3">
    <source>
        <dbReference type="Google" id="ProtNLM"/>
    </source>
</evidence>
<dbReference type="PATRIC" id="fig|1288963.3.peg.191"/>
<reference evidence="1 2" key="1">
    <citation type="submission" date="2013-02" db="EMBL/GenBank/DDBJ databases">
        <title>A novel strain isolated from Lonar lake, Maharashtra, India.</title>
        <authorList>
            <person name="Singh A."/>
        </authorList>
    </citation>
    <scope>NUCLEOTIDE SEQUENCE [LARGE SCALE GENOMIC DNA]</scope>
    <source>
        <strain evidence="1 2">AK24</strain>
    </source>
</reference>
<evidence type="ECO:0000313" key="1">
    <source>
        <dbReference type="EMBL" id="EON79312.1"/>
    </source>
</evidence>
<dbReference type="EMBL" id="AQHR01000008">
    <property type="protein sequence ID" value="EON79312.1"/>
    <property type="molecule type" value="Genomic_DNA"/>
</dbReference>
<comment type="caution">
    <text evidence="1">The sequence shown here is derived from an EMBL/GenBank/DDBJ whole genome shotgun (WGS) entry which is preliminary data.</text>
</comment>